<organism evidence="2 3">
    <name type="scientific">Quercus lobata</name>
    <name type="common">Valley oak</name>
    <dbReference type="NCBI Taxonomy" id="97700"/>
    <lineage>
        <taxon>Eukaryota</taxon>
        <taxon>Viridiplantae</taxon>
        <taxon>Streptophyta</taxon>
        <taxon>Embryophyta</taxon>
        <taxon>Tracheophyta</taxon>
        <taxon>Spermatophyta</taxon>
        <taxon>Magnoliopsida</taxon>
        <taxon>eudicotyledons</taxon>
        <taxon>Gunneridae</taxon>
        <taxon>Pentapetalae</taxon>
        <taxon>rosids</taxon>
        <taxon>fabids</taxon>
        <taxon>Fagales</taxon>
        <taxon>Fagaceae</taxon>
        <taxon>Quercus</taxon>
    </lineage>
</organism>
<dbReference type="EnsemblPlants" id="QL04p021790:mrna">
    <property type="protein sequence ID" value="QL04p021790:mrna"/>
    <property type="gene ID" value="QL04p021790"/>
</dbReference>
<name>A0A7N2LEW8_QUELO</name>
<sequence>MESAFDDCALYHQTKIPIGFWCRQGLNPGSLIQPSKTLPVALIRYTLIIYREMELQHYRHEHPLDINKAKGIGLLCSMVGGGGICTPNVSIGNTKKCLCYGCLEPVLGPRSRCVECKGCYHHKSCAELPSNCNIPNAQKHPLILFEKSHFKRTKDIANAKYEEKKIVLDALIVVLITTLTFKINVLLYHSPWKLKFTTTH</sequence>
<dbReference type="Proteomes" id="UP000594261">
    <property type="component" value="Chromosome 4"/>
</dbReference>
<proteinExistence type="predicted"/>
<keyword evidence="1" id="KW-0472">Membrane</keyword>
<evidence type="ECO:0000256" key="1">
    <source>
        <dbReference type="SAM" id="Phobius"/>
    </source>
</evidence>
<dbReference type="AlphaFoldDB" id="A0A7N2LEW8"/>
<dbReference type="InParanoid" id="A0A7N2LEW8"/>
<protein>
    <recommendedName>
        <fullName evidence="4">Phorbol-ester/DAG-type domain-containing protein</fullName>
    </recommendedName>
</protein>
<keyword evidence="3" id="KW-1185">Reference proteome</keyword>
<evidence type="ECO:0008006" key="4">
    <source>
        <dbReference type="Google" id="ProtNLM"/>
    </source>
</evidence>
<evidence type="ECO:0000313" key="3">
    <source>
        <dbReference type="Proteomes" id="UP000594261"/>
    </source>
</evidence>
<keyword evidence="1" id="KW-0812">Transmembrane</keyword>
<evidence type="ECO:0000313" key="2">
    <source>
        <dbReference type="EnsemblPlants" id="QL04p021790:mrna"/>
    </source>
</evidence>
<dbReference type="Gramene" id="QL04p021790:mrna">
    <property type="protein sequence ID" value="QL04p021790:mrna"/>
    <property type="gene ID" value="QL04p021790"/>
</dbReference>
<feature type="transmembrane region" description="Helical" evidence="1">
    <location>
        <begin position="166"/>
        <end position="188"/>
    </location>
</feature>
<accession>A0A7N2LEW8</accession>
<dbReference type="EMBL" id="LRBV02000004">
    <property type="status" value="NOT_ANNOTATED_CDS"/>
    <property type="molecule type" value="Genomic_DNA"/>
</dbReference>
<reference evidence="2 3" key="1">
    <citation type="journal article" date="2016" name="G3 (Bethesda)">
        <title>First Draft Assembly and Annotation of the Genome of a California Endemic Oak Quercus lobata Nee (Fagaceae).</title>
        <authorList>
            <person name="Sork V.L."/>
            <person name="Fitz-Gibbon S.T."/>
            <person name="Puiu D."/>
            <person name="Crepeau M."/>
            <person name="Gugger P.F."/>
            <person name="Sherman R."/>
            <person name="Stevens K."/>
            <person name="Langley C.H."/>
            <person name="Pellegrini M."/>
            <person name="Salzberg S.L."/>
        </authorList>
    </citation>
    <scope>NUCLEOTIDE SEQUENCE [LARGE SCALE GENOMIC DNA]</scope>
    <source>
        <strain evidence="2 3">cv. SW786</strain>
    </source>
</reference>
<reference evidence="2" key="2">
    <citation type="submission" date="2021-01" db="UniProtKB">
        <authorList>
            <consortium name="EnsemblPlants"/>
        </authorList>
    </citation>
    <scope>IDENTIFICATION</scope>
</reference>
<keyword evidence="1" id="KW-1133">Transmembrane helix</keyword>